<feature type="transmembrane region" description="Helical" evidence="6">
    <location>
        <begin position="87"/>
        <end position="110"/>
    </location>
</feature>
<feature type="transmembrane region" description="Helical" evidence="6">
    <location>
        <begin position="376"/>
        <end position="398"/>
    </location>
</feature>
<feature type="transmembrane region" description="Helical" evidence="6">
    <location>
        <begin position="156"/>
        <end position="176"/>
    </location>
</feature>
<feature type="transmembrane region" description="Helical" evidence="6">
    <location>
        <begin position="344"/>
        <end position="364"/>
    </location>
</feature>
<organism evidence="7 8">
    <name type="scientific">Wenyingzhuangia marina</name>
    <dbReference type="NCBI Taxonomy" id="1195760"/>
    <lineage>
        <taxon>Bacteria</taxon>
        <taxon>Pseudomonadati</taxon>
        <taxon>Bacteroidota</taxon>
        <taxon>Flavobacteriia</taxon>
        <taxon>Flavobacteriales</taxon>
        <taxon>Flavobacteriaceae</taxon>
        <taxon>Wenyingzhuangia</taxon>
    </lineage>
</organism>
<feature type="transmembrane region" description="Helical" evidence="6">
    <location>
        <begin position="231"/>
        <end position="247"/>
    </location>
</feature>
<evidence type="ECO:0000256" key="3">
    <source>
        <dbReference type="ARBA" id="ARBA00022692"/>
    </source>
</evidence>
<reference evidence="8" key="1">
    <citation type="submission" date="2016-11" db="EMBL/GenBank/DDBJ databases">
        <authorList>
            <person name="Varghese N."/>
            <person name="Submissions S."/>
        </authorList>
    </citation>
    <scope>NUCLEOTIDE SEQUENCE [LARGE SCALE GENOMIC DNA]</scope>
    <source>
        <strain evidence="8">DSM 100572</strain>
    </source>
</reference>
<evidence type="ECO:0000256" key="4">
    <source>
        <dbReference type="ARBA" id="ARBA00022989"/>
    </source>
</evidence>
<dbReference type="Proteomes" id="UP000184109">
    <property type="component" value="Unassembled WGS sequence"/>
</dbReference>
<feature type="transmembrane region" description="Helical" evidence="6">
    <location>
        <begin position="122"/>
        <end position="144"/>
    </location>
</feature>
<dbReference type="STRING" id="1195760.SAMN05444281_0362"/>
<feature type="transmembrane region" description="Helical" evidence="6">
    <location>
        <begin position="404"/>
        <end position="423"/>
    </location>
</feature>
<name>A0A1M5SKK4_9FLAO</name>
<feature type="transmembrane region" description="Helical" evidence="6">
    <location>
        <begin position="459"/>
        <end position="480"/>
    </location>
</feature>
<comment type="subcellular location">
    <subcellularLocation>
        <location evidence="1">Cell membrane</location>
        <topology evidence="1">Multi-pass membrane protein</topology>
    </subcellularLocation>
</comment>
<feature type="transmembrane region" description="Helical" evidence="6">
    <location>
        <begin position="267"/>
        <end position="287"/>
    </location>
</feature>
<keyword evidence="8" id="KW-1185">Reference proteome</keyword>
<feature type="transmembrane region" description="Helical" evidence="6">
    <location>
        <begin position="55"/>
        <end position="75"/>
    </location>
</feature>
<feature type="transmembrane region" description="Helical" evidence="6">
    <location>
        <begin position="196"/>
        <end position="219"/>
    </location>
</feature>
<feature type="transmembrane region" description="Helical" evidence="6">
    <location>
        <begin position="18"/>
        <end position="35"/>
    </location>
</feature>
<accession>A0A1M5SKK4</accession>
<evidence type="ECO:0000256" key="6">
    <source>
        <dbReference type="SAM" id="Phobius"/>
    </source>
</evidence>
<feature type="transmembrane region" description="Helical" evidence="6">
    <location>
        <begin position="435"/>
        <end position="453"/>
    </location>
</feature>
<evidence type="ECO:0000313" key="7">
    <source>
        <dbReference type="EMBL" id="SHH39021.1"/>
    </source>
</evidence>
<feature type="transmembrane region" description="Helical" evidence="6">
    <location>
        <begin position="308"/>
        <end position="332"/>
    </location>
</feature>
<dbReference type="PANTHER" id="PTHR30250:SF11">
    <property type="entry name" value="O-ANTIGEN TRANSPORTER-RELATED"/>
    <property type="match status" value="1"/>
</dbReference>
<keyword evidence="2" id="KW-1003">Cell membrane</keyword>
<evidence type="ECO:0000256" key="1">
    <source>
        <dbReference type="ARBA" id="ARBA00004651"/>
    </source>
</evidence>
<evidence type="ECO:0000256" key="2">
    <source>
        <dbReference type="ARBA" id="ARBA00022475"/>
    </source>
</evidence>
<dbReference type="InterPro" id="IPR050833">
    <property type="entry name" value="Poly_Biosynth_Transport"/>
</dbReference>
<keyword evidence="4 6" id="KW-1133">Transmembrane helix</keyword>
<keyword evidence="5 6" id="KW-0472">Membrane</keyword>
<protein>
    <submittedName>
        <fullName evidence="7">Membrane protein involved in the export of O-antigen and teichoic acid</fullName>
    </submittedName>
</protein>
<evidence type="ECO:0000313" key="8">
    <source>
        <dbReference type="Proteomes" id="UP000184109"/>
    </source>
</evidence>
<dbReference type="PANTHER" id="PTHR30250">
    <property type="entry name" value="PST FAMILY PREDICTED COLANIC ACID TRANSPORTER"/>
    <property type="match status" value="1"/>
</dbReference>
<evidence type="ECO:0000256" key="5">
    <source>
        <dbReference type="ARBA" id="ARBA00023136"/>
    </source>
</evidence>
<dbReference type="EMBL" id="FQXQ01000001">
    <property type="protein sequence ID" value="SHH39021.1"/>
    <property type="molecule type" value="Genomic_DNA"/>
</dbReference>
<keyword evidence="3 6" id="KW-0812">Transmembrane</keyword>
<proteinExistence type="predicted"/>
<dbReference type="Pfam" id="PF13440">
    <property type="entry name" value="Polysacc_synt_3"/>
    <property type="match status" value="1"/>
</dbReference>
<sequence length="488" mass="55682">MCYILFNLSTLKSFLKNTFIYGLAAVLPKAVNVFLLGLHTKTLASTQQFNVNTEFYVWAAYFNVLLTFGMETTFFRFFNSEKDRNKVLSTSFCTVALVAFLTLIPLFLLSNQIAPLLGFEEIIHFKTLVGILLFDTLTVIPFAYLRVKNKAINYALFRVLNISIYAILNVLFLLILSQEKITAIFGWYTTSSKVGYIFLANLFASGFTFLMVLPMFLNFKLKLDFSLLKKMLTYGWPILVAGLAYVTNENLDKLILPRFLNESIAGAYAGAYKLGVFMSLFIMAFKLGAEPFFFNVSHKENARETYAIVLKWFTVLGAFIVLTIVAYIDFFASLLLKKPEYFETLAIVPIILLANLLLGIYNNLSVWYKNTNQTKYGMYFSILGGVLTIIGLLIFVPIFGYMGAAWVTFFVYGTMMTTSYIYGQKHYKTPYEVSKILGLFLLITGLCFISFYALRGQFILNSLLLLTTLLLVIFIERDFIKQRFLKSK</sequence>
<dbReference type="GO" id="GO:0005886">
    <property type="term" value="C:plasma membrane"/>
    <property type="evidence" value="ECO:0007669"/>
    <property type="project" value="UniProtKB-SubCell"/>
</dbReference>
<dbReference type="AlphaFoldDB" id="A0A1M5SKK4"/>
<gene>
    <name evidence="7" type="ORF">SAMN05444281_0362</name>
</gene>